<evidence type="ECO:0000259" key="1">
    <source>
        <dbReference type="Pfam" id="PF13456"/>
    </source>
</evidence>
<accession>A0ABR2EB76</accession>
<evidence type="ECO:0000313" key="2">
    <source>
        <dbReference type="EMBL" id="KAK8556807.1"/>
    </source>
</evidence>
<evidence type="ECO:0000313" key="3">
    <source>
        <dbReference type="Proteomes" id="UP001472677"/>
    </source>
</evidence>
<dbReference type="Proteomes" id="UP001472677">
    <property type="component" value="Unassembled WGS sequence"/>
</dbReference>
<dbReference type="InterPro" id="IPR002156">
    <property type="entry name" value="RNaseH_domain"/>
</dbReference>
<proteinExistence type="predicted"/>
<comment type="caution">
    <text evidence="2">The sequence shown here is derived from an EMBL/GenBank/DDBJ whole genome shotgun (WGS) entry which is preliminary data.</text>
</comment>
<organism evidence="2 3">
    <name type="scientific">Hibiscus sabdariffa</name>
    <name type="common">roselle</name>
    <dbReference type="NCBI Taxonomy" id="183260"/>
    <lineage>
        <taxon>Eukaryota</taxon>
        <taxon>Viridiplantae</taxon>
        <taxon>Streptophyta</taxon>
        <taxon>Embryophyta</taxon>
        <taxon>Tracheophyta</taxon>
        <taxon>Spermatophyta</taxon>
        <taxon>Magnoliopsida</taxon>
        <taxon>eudicotyledons</taxon>
        <taxon>Gunneridae</taxon>
        <taxon>Pentapetalae</taxon>
        <taxon>rosids</taxon>
        <taxon>malvids</taxon>
        <taxon>Malvales</taxon>
        <taxon>Malvaceae</taxon>
        <taxon>Malvoideae</taxon>
        <taxon>Hibiscus</taxon>
    </lineage>
</organism>
<name>A0ABR2EB76_9ROSI</name>
<gene>
    <name evidence="2" type="ORF">V6N12_003201</name>
</gene>
<reference evidence="2 3" key="1">
    <citation type="journal article" date="2024" name="G3 (Bethesda)">
        <title>Genome assembly of Hibiscus sabdariffa L. provides insights into metabolisms of medicinal natural products.</title>
        <authorList>
            <person name="Kim T."/>
        </authorList>
    </citation>
    <scope>NUCLEOTIDE SEQUENCE [LARGE SCALE GENOMIC DNA]</scope>
    <source>
        <strain evidence="2">TK-2024</strain>
        <tissue evidence="2">Old leaves</tissue>
    </source>
</reference>
<keyword evidence="3" id="KW-1185">Reference proteome</keyword>
<feature type="domain" description="RNase H type-1" evidence="1">
    <location>
        <begin position="3"/>
        <end position="38"/>
    </location>
</feature>
<dbReference type="Pfam" id="PF13456">
    <property type="entry name" value="RVT_3"/>
    <property type="match status" value="1"/>
</dbReference>
<dbReference type="EMBL" id="JBBPBM010000017">
    <property type="protein sequence ID" value="KAK8556807.1"/>
    <property type="molecule type" value="Genomic_DNA"/>
</dbReference>
<protein>
    <recommendedName>
        <fullName evidence="1">RNase H type-1 domain-containing protein</fullName>
    </recommendedName>
</protein>
<sequence>MLRPFISDAKHFSTKFQSCIFSFVARNGNKTVHDMAQMGRSSSLDVYWVEDTPRSVLSMADLDRRFMIPP</sequence>